<dbReference type="Proteomes" id="UP000317717">
    <property type="component" value="Unassembled WGS sequence"/>
</dbReference>
<dbReference type="GO" id="GO:0000976">
    <property type="term" value="F:transcription cis-regulatory region binding"/>
    <property type="evidence" value="ECO:0007669"/>
    <property type="project" value="TreeGrafter"/>
</dbReference>
<dbReference type="Gene3D" id="1.10.357.10">
    <property type="entry name" value="Tetracycline Repressor, domain 2"/>
    <property type="match status" value="1"/>
</dbReference>
<feature type="domain" description="HTH tetR-type" evidence="5">
    <location>
        <begin position="16"/>
        <end position="75"/>
    </location>
</feature>
<keyword evidence="3" id="KW-0804">Transcription</keyword>
<gene>
    <name evidence="6" type="ORF">PA3_00550</name>
</gene>
<dbReference type="InterPro" id="IPR001647">
    <property type="entry name" value="HTH_TetR"/>
</dbReference>
<evidence type="ECO:0000313" key="6">
    <source>
        <dbReference type="EMBL" id="GEA65897.1"/>
    </source>
</evidence>
<dbReference type="PANTHER" id="PTHR30055">
    <property type="entry name" value="HTH-TYPE TRANSCRIPTIONAL REGULATOR RUTR"/>
    <property type="match status" value="1"/>
</dbReference>
<evidence type="ECO:0000256" key="3">
    <source>
        <dbReference type="ARBA" id="ARBA00023163"/>
    </source>
</evidence>
<dbReference type="InterPro" id="IPR009057">
    <property type="entry name" value="Homeodomain-like_sf"/>
</dbReference>
<feature type="DNA-binding region" description="H-T-H motif" evidence="4">
    <location>
        <begin position="38"/>
        <end position="57"/>
    </location>
</feature>
<dbReference type="PANTHER" id="PTHR30055:SF234">
    <property type="entry name" value="HTH-TYPE TRANSCRIPTIONAL REGULATOR BETI"/>
    <property type="match status" value="1"/>
</dbReference>
<dbReference type="PRINTS" id="PR00455">
    <property type="entry name" value="HTHTETR"/>
</dbReference>
<dbReference type="AlphaFoldDB" id="A0A4Y3J332"/>
<evidence type="ECO:0000256" key="2">
    <source>
        <dbReference type="ARBA" id="ARBA00023125"/>
    </source>
</evidence>
<accession>A0A4Y3J332</accession>
<dbReference type="Gene3D" id="1.10.10.60">
    <property type="entry name" value="Homeodomain-like"/>
    <property type="match status" value="1"/>
</dbReference>
<dbReference type="Pfam" id="PF14246">
    <property type="entry name" value="TetR_C_7"/>
    <property type="match status" value="1"/>
</dbReference>
<organism evidence="6 7">
    <name type="scientific">Acinetobacter pittii</name>
    <name type="common">Acinetobacter genomosp. 3</name>
    <dbReference type="NCBI Taxonomy" id="48296"/>
    <lineage>
        <taxon>Bacteria</taxon>
        <taxon>Pseudomonadati</taxon>
        <taxon>Pseudomonadota</taxon>
        <taxon>Gammaproteobacteria</taxon>
        <taxon>Moraxellales</taxon>
        <taxon>Moraxellaceae</taxon>
        <taxon>Acinetobacter</taxon>
        <taxon>Acinetobacter calcoaceticus/baumannii complex</taxon>
    </lineage>
</organism>
<sequence length="211" mass="24173">MCKKTDMLKKSPGRPSRIRPTIIAAARELFLEHGLEVRLEAVATKAGTNRQTLYNHFPTKTALLIEVFDHLKAEMEAPFIEQHELKDKRLDQLLLEIGQSVQNHFYHIDVIRLQRLLIIALVEMKEILPKIQQRTQGNIKRSLTHILETAHNAGIVKIDQPEEATKAFLGAVMGYSYPATLISGNIPTPQELQQLNEEVCRTFLKAWQYKE</sequence>
<proteinExistence type="predicted"/>
<name>A0A4Y3J332_ACIPI</name>
<evidence type="ECO:0000256" key="1">
    <source>
        <dbReference type="ARBA" id="ARBA00023015"/>
    </source>
</evidence>
<dbReference type="EMBL" id="BJLJ01000001">
    <property type="protein sequence ID" value="GEA65897.1"/>
    <property type="molecule type" value="Genomic_DNA"/>
</dbReference>
<reference evidence="6 7" key="1">
    <citation type="submission" date="2019-06" db="EMBL/GenBank/DDBJ databases">
        <title>Whole genome shotgun sequence of Acinetobacter pittii NBRC 110514.</title>
        <authorList>
            <person name="Hosoyama A."/>
            <person name="Uohara A."/>
            <person name="Ohji S."/>
            <person name="Ichikawa N."/>
        </authorList>
    </citation>
    <scope>NUCLEOTIDE SEQUENCE [LARGE SCALE GENOMIC DNA]</scope>
    <source>
        <strain evidence="6 7">NBRC 110514</strain>
    </source>
</reference>
<keyword evidence="1" id="KW-0805">Transcription regulation</keyword>
<dbReference type="PROSITE" id="PS50977">
    <property type="entry name" value="HTH_TETR_2"/>
    <property type="match status" value="1"/>
</dbReference>
<evidence type="ECO:0000259" key="5">
    <source>
        <dbReference type="PROSITE" id="PS50977"/>
    </source>
</evidence>
<evidence type="ECO:0000256" key="4">
    <source>
        <dbReference type="PROSITE-ProRule" id="PRU00335"/>
    </source>
</evidence>
<evidence type="ECO:0000313" key="7">
    <source>
        <dbReference type="Proteomes" id="UP000317717"/>
    </source>
</evidence>
<comment type="caution">
    <text evidence="6">The sequence shown here is derived from an EMBL/GenBank/DDBJ whole genome shotgun (WGS) entry which is preliminary data.</text>
</comment>
<dbReference type="GO" id="GO:0003700">
    <property type="term" value="F:DNA-binding transcription factor activity"/>
    <property type="evidence" value="ECO:0007669"/>
    <property type="project" value="TreeGrafter"/>
</dbReference>
<dbReference type="InterPro" id="IPR039536">
    <property type="entry name" value="TetR_C_Proteobacteria"/>
</dbReference>
<dbReference type="Pfam" id="PF00440">
    <property type="entry name" value="TetR_N"/>
    <property type="match status" value="1"/>
</dbReference>
<dbReference type="SUPFAM" id="SSF46689">
    <property type="entry name" value="Homeodomain-like"/>
    <property type="match status" value="1"/>
</dbReference>
<protein>
    <submittedName>
        <fullName evidence="6">TetR family transcriptional regulator</fullName>
    </submittedName>
</protein>
<dbReference type="InterPro" id="IPR050109">
    <property type="entry name" value="HTH-type_TetR-like_transc_reg"/>
</dbReference>
<keyword evidence="2 4" id="KW-0238">DNA-binding</keyword>